<reference evidence="2" key="1">
    <citation type="submission" date="2020-11" db="EMBL/GenBank/DDBJ databases">
        <title>Genome seq and assembly of Planobacterium sp.</title>
        <authorList>
            <person name="Chhetri G."/>
        </authorList>
    </citation>
    <scope>NUCLEOTIDE SEQUENCE</scope>
    <source>
        <strain evidence="2">GCR5</strain>
    </source>
</reference>
<gene>
    <name evidence="2" type="ORF">IC612_06190</name>
</gene>
<dbReference type="Proteomes" id="UP000694480">
    <property type="component" value="Unassembled WGS sequence"/>
</dbReference>
<evidence type="ECO:0000313" key="3">
    <source>
        <dbReference type="Proteomes" id="UP000694480"/>
    </source>
</evidence>
<proteinExistence type="predicted"/>
<keyword evidence="3" id="KW-1185">Reference proteome</keyword>
<feature type="domain" description="NAD(P)-binding" evidence="1">
    <location>
        <begin position="7"/>
        <end position="156"/>
    </location>
</feature>
<dbReference type="EMBL" id="JADKYY010000006">
    <property type="protein sequence ID" value="MBF5027386.1"/>
    <property type="molecule type" value="Genomic_DNA"/>
</dbReference>
<comment type="caution">
    <text evidence="2">The sequence shown here is derived from an EMBL/GenBank/DDBJ whole genome shotgun (WGS) entry which is preliminary data.</text>
</comment>
<dbReference type="Pfam" id="PF13460">
    <property type="entry name" value="NAD_binding_10"/>
    <property type="match status" value="1"/>
</dbReference>
<accession>A0A930YW43</accession>
<dbReference type="InterPro" id="IPR036291">
    <property type="entry name" value="NAD(P)-bd_dom_sf"/>
</dbReference>
<dbReference type="AlphaFoldDB" id="A0A930YW43"/>
<dbReference type="SUPFAM" id="SSF51735">
    <property type="entry name" value="NAD(P)-binding Rossmann-fold domains"/>
    <property type="match status" value="1"/>
</dbReference>
<dbReference type="Gene3D" id="3.40.50.720">
    <property type="entry name" value="NAD(P)-binding Rossmann-like Domain"/>
    <property type="match status" value="1"/>
</dbReference>
<organism evidence="2 3">
    <name type="scientific">Planobacterium oryzisoli</name>
    <dbReference type="NCBI Taxonomy" id="2771435"/>
    <lineage>
        <taxon>Bacteria</taxon>
        <taxon>Pseudomonadati</taxon>
        <taxon>Bacteroidota</taxon>
        <taxon>Flavobacteriia</taxon>
        <taxon>Flavobacteriales</taxon>
        <taxon>Weeksellaceae</taxon>
        <taxon>Chryseobacterium group</taxon>
        <taxon>Chryseobacterium</taxon>
    </lineage>
</organism>
<dbReference type="InterPro" id="IPR016040">
    <property type="entry name" value="NAD(P)-bd_dom"/>
</dbReference>
<evidence type="ECO:0000313" key="2">
    <source>
        <dbReference type="EMBL" id="MBF5027386.1"/>
    </source>
</evidence>
<dbReference type="PANTHER" id="PTHR14097">
    <property type="entry name" value="OXIDOREDUCTASE HTATIP2"/>
    <property type="match status" value="1"/>
</dbReference>
<sequence>MKALLIGATGATGSDLLQELLVDKDFTCVEIFVRKVPEINHPKLVVNVVNFERPEEWKEKIKGDVAFSALGTTLKDAQSKEAQYRVDYTYQLRFAQAAKENSVTKFVLVSSYGANSKSKLFYSRMKGELEEAVRALHFETTIIFQPGMLERKNSTRTGEVLGARVIRFANSLGILQSQRPLPTKVLAKAMSNASKIKSSGYSTIPLTSIWSFASKKTES</sequence>
<protein>
    <submittedName>
        <fullName evidence="2">NAD(P)H-binding protein</fullName>
    </submittedName>
</protein>
<dbReference type="PANTHER" id="PTHR14097:SF7">
    <property type="entry name" value="OXIDOREDUCTASE HTATIP2"/>
    <property type="match status" value="1"/>
</dbReference>
<name>A0A930YW43_9FLAO</name>
<dbReference type="RefSeq" id="WP_194739316.1">
    <property type="nucleotide sequence ID" value="NZ_JADKYY010000006.1"/>
</dbReference>
<evidence type="ECO:0000259" key="1">
    <source>
        <dbReference type="Pfam" id="PF13460"/>
    </source>
</evidence>